<dbReference type="RefSeq" id="XP_033447384.1">
    <property type="nucleotide sequence ID" value="XM_033593022.1"/>
</dbReference>
<feature type="domain" description="Phospholipase D N-terminal" evidence="3">
    <location>
        <begin position="61"/>
        <end position="178"/>
    </location>
</feature>
<accession>A0A6A5RH88</accession>
<feature type="chain" id="PRO_5025457038" evidence="1">
    <location>
        <begin position="21"/>
        <end position="627"/>
    </location>
</feature>
<dbReference type="InterPro" id="IPR038607">
    <property type="entry name" value="PhoD-like_sf"/>
</dbReference>
<dbReference type="Pfam" id="PF09423">
    <property type="entry name" value="PhoD"/>
    <property type="match status" value="1"/>
</dbReference>
<reference evidence="4" key="1">
    <citation type="journal article" date="2020" name="Stud. Mycol.">
        <title>101 Dothideomycetes genomes: a test case for predicting lifestyles and emergence of pathogens.</title>
        <authorList>
            <person name="Haridas S."/>
            <person name="Albert R."/>
            <person name="Binder M."/>
            <person name="Bloem J."/>
            <person name="Labutti K."/>
            <person name="Salamov A."/>
            <person name="Andreopoulos B."/>
            <person name="Baker S."/>
            <person name="Barry K."/>
            <person name="Bills G."/>
            <person name="Bluhm B."/>
            <person name="Cannon C."/>
            <person name="Castanera R."/>
            <person name="Culley D."/>
            <person name="Daum C."/>
            <person name="Ezra D."/>
            <person name="Gonzalez J."/>
            <person name="Henrissat B."/>
            <person name="Kuo A."/>
            <person name="Liang C."/>
            <person name="Lipzen A."/>
            <person name="Lutzoni F."/>
            <person name="Magnuson J."/>
            <person name="Mondo S."/>
            <person name="Nolan M."/>
            <person name="Ohm R."/>
            <person name="Pangilinan J."/>
            <person name="Park H.-J."/>
            <person name="Ramirez L."/>
            <person name="Alfaro M."/>
            <person name="Sun H."/>
            <person name="Tritt A."/>
            <person name="Yoshinaga Y."/>
            <person name="Zwiers L.-H."/>
            <person name="Turgeon B."/>
            <person name="Goodwin S."/>
            <person name="Spatafora J."/>
            <person name="Crous P."/>
            <person name="Grigoriev I."/>
        </authorList>
    </citation>
    <scope>NUCLEOTIDE SEQUENCE</scope>
    <source>
        <strain evidence="4">CBS 183.55</strain>
    </source>
</reference>
<evidence type="ECO:0000313" key="4">
    <source>
        <dbReference type="EMBL" id="KAF1927132.1"/>
    </source>
</evidence>
<dbReference type="SUPFAM" id="SSF56300">
    <property type="entry name" value="Metallo-dependent phosphatases"/>
    <property type="match status" value="1"/>
</dbReference>
<feature type="domain" description="PhoD-like phosphatase metallophosphatase" evidence="2">
    <location>
        <begin position="192"/>
        <end position="556"/>
    </location>
</feature>
<organism evidence="4 5">
    <name type="scientific">Didymella exigua CBS 183.55</name>
    <dbReference type="NCBI Taxonomy" id="1150837"/>
    <lineage>
        <taxon>Eukaryota</taxon>
        <taxon>Fungi</taxon>
        <taxon>Dikarya</taxon>
        <taxon>Ascomycota</taxon>
        <taxon>Pezizomycotina</taxon>
        <taxon>Dothideomycetes</taxon>
        <taxon>Pleosporomycetidae</taxon>
        <taxon>Pleosporales</taxon>
        <taxon>Pleosporineae</taxon>
        <taxon>Didymellaceae</taxon>
        <taxon>Didymella</taxon>
    </lineage>
</organism>
<gene>
    <name evidence="4" type="ORF">M421DRAFT_421990</name>
</gene>
<dbReference type="OrthoDB" id="9992270at2759"/>
<dbReference type="Proteomes" id="UP000800082">
    <property type="component" value="Unassembled WGS sequence"/>
</dbReference>
<dbReference type="InterPro" id="IPR052900">
    <property type="entry name" value="Phospholipid_Metab_Enz"/>
</dbReference>
<dbReference type="GeneID" id="54350690"/>
<dbReference type="CDD" id="cd07389">
    <property type="entry name" value="MPP_PhoD"/>
    <property type="match status" value="1"/>
</dbReference>
<dbReference type="PANTHER" id="PTHR43606:SF7">
    <property type="entry name" value="PHOSPHATASE, PUTATIVE (AFU_ORTHOLOGUE AFUA_6G08710)-RELATED"/>
    <property type="match status" value="1"/>
</dbReference>
<evidence type="ECO:0000259" key="3">
    <source>
        <dbReference type="Pfam" id="PF16655"/>
    </source>
</evidence>
<keyword evidence="1" id="KW-0732">Signal</keyword>
<dbReference type="PANTHER" id="PTHR43606">
    <property type="entry name" value="PHOSPHATASE, PUTATIVE (AFU_ORTHOLOGUE AFUA_6G08710)-RELATED"/>
    <property type="match status" value="1"/>
</dbReference>
<protein>
    <submittedName>
        <fullName evidence="4">Phosphodiesterase/alkaline phosphatase D</fullName>
    </submittedName>
</protein>
<evidence type="ECO:0000259" key="2">
    <source>
        <dbReference type="Pfam" id="PF09423"/>
    </source>
</evidence>
<feature type="signal peptide" evidence="1">
    <location>
        <begin position="1"/>
        <end position="20"/>
    </location>
</feature>
<dbReference type="InterPro" id="IPR029052">
    <property type="entry name" value="Metallo-depent_PP-like"/>
</dbReference>
<dbReference type="AlphaFoldDB" id="A0A6A5RH88"/>
<dbReference type="InterPro" id="IPR032093">
    <property type="entry name" value="PhoD_N"/>
</dbReference>
<sequence length="627" mass="70860">MKLQFLSLLPLASIASASWSKNLNYRSPSEHHPGLGVSIHRVVKRNDPQSSYKTSTLNFTHGVASGDPYPNSVILWTRVAPQSDNSQSNLTVTGYAPLFDHDNEKYVHVSKSPVCVEYKVAADKNLTSTIDSGQVYTSSDVDFTVKVEAKNLKPFTTYYYQFNVCNSNNKSPIGRTKTTPNADDDITEVGIAVYSCANYPFGFFNAYGNVARKDSVDYIVHLGDYIYEYKNGDYGWGNSLGRIPLPDREIFTLYDYRKRLATYRTDLDLLESHQKFPWISVWDDHEVADNTYRDGMAELNNTEDSFIKDGVGVAVDQRKMNAVRAYFEWMPIRQVDMDDNLRIWRSFSIGKLVDLTMLDTRQYDRSITDLYWNTDYVHEISNDAGRSLMGSRQENWFYRSLSESAKRGATWRVIGSQIVFSRVNQSAAYGDANPVNYDAWDGYQANRNRTLDHLYSNNINNNIFLSGDSHASWVSDLVWLGEKEYDKSTGEGSIGVEFAGSAVTSPCPYGANISLTTANNYSTWLQNANDELQWQDLYYRGYFELHFTHDKVDANFFGLPTVVQRNGWEIPIANFTVLAGANKLQRPVAGGVVESGSLKSGKVVQNNITLDTNNGTWFLSHADLEVL</sequence>
<dbReference type="EMBL" id="ML978973">
    <property type="protein sequence ID" value="KAF1927132.1"/>
    <property type="molecule type" value="Genomic_DNA"/>
</dbReference>
<dbReference type="Pfam" id="PF16655">
    <property type="entry name" value="PhoD_N"/>
    <property type="match status" value="1"/>
</dbReference>
<keyword evidence="5" id="KW-1185">Reference proteome</keyword>
<dbReference type="InterPro" id="IPR018946">
    <property type="entry name" value="PhoD-like_MPP"/>
</dbReference>
<dbReference type="Gene3D" id="2.60.40.380">
    <property type="entry name" value="Purple acid phosphatase-like, N-terminal"/>
    <property type="match status" value="1"/>
</dbReference>
<dbReference type="Gene3D" id="3.60.21.70">
    <property type="entry name" value="PhoD-like phosphatase"/>
    <property type="match status" value="1"/>
</dbReference>
<evidence type="ECO:0000256" key="1">
    <source>
        <dbReference type="SAM" id="SignalP"/>
    </source>
</evidence>
<name>A0A6A5RH88_9PLEO</name>
<evidence type="ECO:0000313" key="5">
    <source>
        <dbReference type="Proteomes" id="UP000800082"/>
    </source>
</evidence>
<proteinExistence type="predicted"/>